<sequence length="202" mass="22987">MTKYTPIEYKPKDYTHLRGLVGITDEQIEVHLKLYKGYVSRTNALFTRVADLSNDGKTGDSSFQELKRRAGWEWDGMRLHEYYFDGLKANADELRDDNAFAKKVIAQFGSIDAWKADLVGVAKMPGVGWALTYLDPSNGQIWNHWVEQHQNGHPAGARLLLALDVWEHAFAVYRKPLPADRAAYIDDFFANVDWKVVAGRLA</sequence>
<dbReference type="Gene3D" id="3.55.40.20">
    <property type="entry name" value="Iron/manganese superoxide dismutase, C-terminal domain"/>
    <property type="match status" value="1"/>
</dbReference>
<keyword evidence="4" id="KW-0560">Oxidoreductase</keyword>
<dbReference type="PANTHER" id="PTHR11404:SF6">
    <property type="entry name" value="SUPEROXIDE DISMUTASE [MN], MITOCHONDRIAL"/>
    <property type="match status" value="1"/>
</dbReference>
<evidence type="ECO:0000256" key="2">
    <source>
        <dbReference type="ARBA" id="ARBA00012682"/>
    </source>
</evidence>
<name>A0ABS7TUT4_9BACT</name>
<dbReference type="RefSeq" id="WP_224193746.1">
    <property type="nucleotide sequence ID" value="NZ_JAIRAU010000028.1"/>
</dbReference>
<gene>
    <name evidence="6" type="ORF">K7C98_22300</name>
</gene>
<evidence type="ECO:0000313" key="7">
    <source>
        <dbReference type="Proteomes" id="UP001139031"/>
    </source>
</evidence>
<dbReference type="EC" id="1.15.1.1" evidence="2"/>
<keyword evidence="3" id="KW-0479">Metal-binding</keyword>
<dbReference type="EMBL" id="JAIRAU010000028">
    <property type="protein sequence ID" value="MBZ5711984.1"/>
    <property type="molecule type" value="Genomic_DNA"/>
</dbReference>
<organism evidence="6 7">
    <name type="scientific">Nannocystis pusilla</name>
    <dbReference type="NCBI Taxonomy" id="889268"/>
    <lineage>
        <taxon>Bacteria</taxon>
        <taxon>Pseudomonadati</taxon>
        <taxon>Myxococcota</taxon>
        <taxon>Polyangia</taxon>
        <taxon>Nannocystales</taxon>
        <taxon>Nannocystaceae</taxon>
        <taxon>Nannocystis</taxon>
    </lineage>
</organism>
<dbReference type="InterPro" id="IPR036314">
    <property type="entry name" value="SOD_C_sf"/>
</dbReference>
<dbReference type="SUPFAM" id="SSF46609">
    <property type="entry name" value="Fe,Mn superoxide dismutase (SOD), N-terminal domain"/>
    <property type="match status" value="1"/>
</dbReference>
<accession>A0ABS7TUT4</accession>
<keyword evidence="7" id="KW-1185">Reference proteome</keyword>
<evidence type="ECO:0000259" key="5">
    <source>
        <dbReference type="Pfam" id="PF02777"/>
    </source>
</evidence>
<dbReference type="InterPro" id="IPR019832">
    <property type="entry name" value="Mn/Fe_SOD_C"/>
</dbReference>
<comment type="similarity">
    <text evidence="1">Belongs to the iron/manganese superoxide dismutase family.</text>
</comment>
<dbReference type="PANTHER" id="PTHR11404">
    <property type="entry name" value="SUPEROXIDE DISMUTASE 2"/>
    <property type="match status" value="1"/>
</dbReference>
<dbReference type="SUPFAM" id="SSF54719">
    <property type="entry name" value="Fe,Mn superoxide dismutase (SOD), C-terminal domain"/>
    <property type="match status" value="1"/>
</dbReference>
<evidence type="ECO:0000256" key="3">
    <source>
        <dbReference type="ARBA" id="ARBA00022723"/>
    </source>
</evidence>
<evidence type="ECO:0000313" key="6">
    <source>
        <dbReference type="EMBL" id="MBZ5711984.1"/>
    </source>
</evidence>
<reference evidence="6" key="1">
    <citation type="submission" date="2021-08" db="EMBL/GenBank/DDBJ databases">
        <authorList>
            <person name="Stevens D.C."/>
        </authorList>
    </citation>
    <scope>NUCLEOTIDE SEQUENCE</scope>
    <source>
        <strain evidence="6">DSM 53165</strain>
    </source>
</reference>
<protein>
    <recommendedName>
        <fullName evidence="2">superoxide dismutase</fullName>
        <ecNumber evidence="2">1.15.1.1</ecNumber>
    </recommendedName>
</protein>
<dbReference type="Pfam" id="PF02777">
    <property type="entry name" value="Sod_Fe_C"/>
    <property type="match status" value="1"/>
</dbReference>
<dbReference type="Proteomes" id="UP001139031">
    <property type="component" value="Unassembled WGS sequence"/>
</dbReference>
<dbReference type="InterPro" id="IPR036324">
    <property type="entry name" value="Mn/Fe_SOD_N_sf"/>
</dbReference>
<dbReference type="InterPro" id="IPR050265">
    <property type="entry name" value="Fe/Mn_Superoxide_Dismutase"/>
</dbReference>
<proteinExistence type="inferred from homology"/>
<comment type="caution">
    <text evidence="6">The sequence shown here is derived from an EMBL/GenBank/DDBJ whole genome shotgun (WGS) entry which is preliminary data.</text>
</comment>
<evidence type="ECO:0000256" key="1">
    <source>
        <dbReference type="ARBA" id="ARBA00008714"/>
    </source>
</evidence>
<feature type="domain" description="Manganese/iron superoxide dismutase C-terminal" evidence="5">
    <location>
        <begin position="98"/>
        <end position="198"/>
    </location>
</feature>
<evidence type="ECO:0000256" key="4">
    <source>
        <dbReference type="ARBA" id="ARBA00023002"/>
    </source>
</evidence>